<keyword evidence="5" id="KW-1185">Reference proteome</keyword>
<proteinExistence type="predicted"/>
<dbReference type="RefSeq" id="WP_070230284.1">
    <property type="nucleotide sequence ID" value="NZ_BJYO01000002.1"/>
</dbReference>
<dbReference type="EMBL" id="QRAS01000001">
    <property type="protein sequence ID" value="RDL12237.1"/>
    <property type="molecule type" value="Genomic_DNA"/>
</dbReference>
<dbReference type="InterPro" id="IPR051458">
    <property type="entry name" value="Cyt/Met_Dipeptidase"/>
</dbReference>
<evidence type="ECO:0000256" key="3">
    <source>
        <dbReference type="ARBA" id="ARBA00022801"/>
    </source>
</evidence>
<name>A0A288Q8Z0_9LACO</name>
<organism evidence="4 5">
    <name type="scientific">Weissella soli</name>
    <dbReference type="NCBI Taxonomy" id="155866"/>
    <lineage>
        <taxon>Bacteria</taxon>
        <taxon>Bacillati</taxon>
        <taxon>Bacillota</taxon>
        <taxon>Bacilli</taxon>
        <taxon>Lactobacillales</taxon>
        <taxon>Lactobacillaceae</taxon>
        <taxon>Weissella</taxon>
    </lineage>
</organism>
<dbReference type="GeneID" id="94546233"/>
<dbReference type="InterPro" id="IPR002933">
    <property type="entry name" value="Peptidase_M20"/>
</dbReference>
<evidence type="ECO:0000313" key="5">
    <source>
        <dbReference type="Proteomes" id="UP000254912"/>
    </source>
</evidence>
<dbReference type="GO" id="GO:0006508">
    <property type="term" value="P:proteolysis"/>
    <property type="evidence" value="ECO:0007669"/>
    <property type="project" value="UniProtKB-KW"/>
</dbReference>
<dbReference type="InterPro" id="IPR011650">
    <property type="entry name" value="Peptidase_M20_dimer"/>
</dbReference>
<protein>
    <submittedName>
        <fullName evidence="4">Succinyl-diaminopimelate desuccinylase</fullName>
    </submittedName>
</protein>
<dbReference type="GO" id="GO:0009089">
    <property type="term" value="P:lysine biosynthetic process via diaminopimelate"/>
    <property type="evidence" value="ECO:0007669"/>
    <property type="project" value="TreeGrafter"/>
</dbReference>
<dbReference type="SUPFAM" id="SSF53187">
    <property type="entry name" value="Zn-dependent exopeptidases"/>
    <property type="match status" value="1"/>
</dbReference>
<keyword evidence="1" id="KW-0645">Protease</keyword>
<dbReference type="GO" id="GO:0008233">
    <property type="term" value="F:peptidase activity"/>
    <property type="evidence" value="ECO:0007669"/>
    <property type="project" value="UniProtKB-KW"/>
</dbReference>
<dbReference type="Gene3D" id="3.30.70.360">
    <property type="match status" value="1"/>
</dbReference>
<reference evidence="4 5" key="1">
    <citation type="submission" date="2018-07" db="EMBL/GenBank/DDBJ databases">
        <title>Genomic Encyclopedia of Type Strains, Phase III (KMG-III): the genomes of soil and plant-associated and newly described type strains.</title>
        <authorList>
            <person name="Whitman W."/>
        </authorList>
    </citation>
    <scope>NUCLEOTIDE SEQUENCE [LARGE SCALE GENOMIC DNA]</scope>
    <source>
        <strain evidence="4 5">CECT 7031</strain>
    </source>
</reference>
<dbReference type="AlphaFoldDB" id="A0A288Q8Z0"/>
<dbReference type="PANTHER" id="PTHR43270">
    <property type="entry name" value="BETA-ALA-HIS DIPEPTIDASE"/>
    <property type="match status" value="1"/>
</dbReference>
<dbReference type="PANTHER" id="PTHR43270:SF8">
    <property type="entry name" value="DI- AND TRIPEPTIDASE DUG2-RELATED"/>
    <property type="match status" value="1"/>
</dbReference>
<dbReference type="GO" id="GO:0009014">
    <property type="term" value="F:succinyl-diaminopimelate desuccinylase activity"/>
    <property type="evidence" value="ECO:0007669"/>
    <property type="project" value="TreeGrafter"/>
</dbReference>
<dbReference type="Proteomes" id="UP000254912">
    <property type="component" value="Unassembled WGS sequence"/>
</dbReference>
<dbReference type="KEGG" id="wso:WSWS_01043"/>
<keyword evidence="2" id="KW-0479">Metal-binding</keyword>
<evidence type="ECO:0000256" key="2">
    <source>
        <dbReference type="ARBA" id="ARBA00022723"/>
    </source>
</evidence>
<evidence type="ECO:0000313" key="4">
    <source>
        <dbReference type="EMBL" id="RDL12237.1"/>
    </source>
</evidence>
<gene>
    <name evidence="4" type="ORF">DFP99_0672</name>
</gene>
<sequence>MTDNREKYLDLLRDLIAIPSVSARQEGQLEAAQLVGQAFAEAGAEVIIDETYPAPFVFGKFLSHDSAAKTLVIYNHYDVQPEDPIALWATNPFELVAKEGKLFGRGVADDKGHITARLNAIVDYREAHGDWPVNIFFLVEGAEESGSTYFREYLAKYAIEFADTDLVIWESGEVRGADRLEVLGGNKGIITFTLTSETANRDLHSSFATVVDSATWRLIAALNSLRTPTGAIAIDGLYDDAILPNERENELVRSLDVTPTKIKQDFGLQRPLLSETTGEDFYDNLYFKSNLNIEGIQSGYQGAGVKTVTPATASAKLEIRLVPGQIPEDIFQKVVAQLAKNGFGDIQAELTLATPGYRSDMTAPRIQALIALGQRLYSEVEVTPTSPGTGPMYWANEYIQAPIAAVGLAYDDSLVHAPNENIRVADYDKHVELIQALIGSYEVK</sequence>
<dbReference type="Pfam" id="PF01546">
    <property type="entry name" value="Peptidase_M20"/>
    <property type="match status" value="1"/>
</dbReference>
<keyword evidence="3" id="KW-0378">Hydrolase</keyword>
<dbReference type="GO" id="GO:0005829">
    <property type="term" value="C:cytosol"/>
    <property type="evidence" value="ECO:0007669"/>
    <property type="project" value="TreeGrafter"/>
</dbReference>
<comment type="caution">
    <text evidence="4">The sequence shown here is derived from an EMBL/GenBank/DDBJ whole genome shotgun (WGS) entry which is preliminary data.</text>
</comment>
<evidence type="ECO:0000256" key="1">
    <source>
        <dbReference type="ARBA" id="ARBA00022670"/>
    </source>
</evidence>
<dbReference type="GO" id="GO:0046872">
    <property type="term" value="F:metal ion binding"/>
    <property type="evidence" value="ECO:0007669"/>
    <property type="project" value="UniProtKB-KW"/>
</dbReference>
<dbReference type="Pfam" id="PF07687">
    <property type="entry name" value="M20_dimer"/>
    <property type="match status" value="1"/>
</dbReference>
<dbReference type="Gene3D" id="3.40.630.10">
    <property type="entry name" value="Zn peptidases"/>
    <property type="match status" value="1"/>
</dbReference>
<accession>A0A288Q8Z0</accession>